<feature type="domain" description="DNA/pantothenate metabolism flavoprotein C-terminal" evidence="2">
    <location>
        <begin position="163"/>
        <end position="264"/>
    </location>
</feature>
<dbReference type="GO" id="GO:0005634">
    <property type="term" value="C:nucleus"/>
    <property type="evidence" value="ECO:0007669"/>
    <property type="project" value="EnsemblFungi"/>
</dbReference>
<dbReference type="GO" id="GO:1990181">
    <property type="term" value="P:acetyl-CoA biosynthetic process from pantothenate"/>
    <property type="evidence" value="ECO:0007669"/>
    <property type="project" value="EnsemblFungi"/>
</dbReference>
<proteinExistence type="inferred from homology"/>
<sequence>MEIQGEDDYFVKNTPPKNIEEVEKKTKEFLNFQIEKDRRVVLVTSGGTTVPLENQTVRFVDNFSAGTRGSASVEYFIEQGYAVIFLYRQHSLRPYSRHYSHSKNCFLDMLDIDNDNIIVNNKYNSFMKIILEKYKKAKAENLLLEIDFFTVKDYFFYLNKITKILSTIEEKAMYYLAAAVSDFFIPPERMVEHKIQSRAGGLNLSLDQVPKFLKPLVSEWAPKGLIVSFKLETDPDLLISKARQALDRYGHQIVIGNMLLTRKRVVHFITKDAERKIEMSDEELKNGMEIETKIISELKIKHDNWIEQSKN</sequence>
<name>A0A1Y1V215_9FUNG</name>
<dbReference type="InterPro" id="IPR035929">
    <property type="entry name" value="CoaB-like_sf"/>
</dbReference>
<dbReference type="GO" id="GO:0015937">
    <property type="term" value="P:coenzyme A biosynthetic process"/>
    <property type="evidence" value="ECO:0007669"/>
    <property type="project" value="EnsemblFungi"/>
</dbReference>
<comment type="caution">
    <text evidence="3">The sequence shown here is derived from an EMBL/GenBank/DDBJ whole genome shotgun (WGS) entry which is preliminary data.</text>
</comment>
<dbReference type="GO" id="GO:0005737">
    <property type="term" value="C:cytoplasm"/>
    <property type="evidence" value="ECO:0007669"/>
    <property type="project" value="EnsemblFungi"/>
</dbReference>
<dbReference type="AlphaFoldDB" id="A0A1Y1V215"/>
<evidence type="ECO:0000259" key="2">
    <source>
        <dbReference type="Pfam" id="PF04127"/>
    </source>
</evidence>
<reference evidence="3 4" key="1">
    <citation type="submission" date="2016-08" db="EMBL/GenBank/DDBJ databases">
        <title>Genomes of anaerobic fungi encode conserved fungal cellulosomes for biomass hydrolysis.</title>
        <authorList>
            <consortium name="DOE Joint Genome Institute"/>
            <person name="Haitjema C.H."/>
            <person name="Gilmore S.P."/>
            <person name="Henske J.K."/>
            <person name="Solomon K.V."/>
            <person name="De Groot R."/>
            <person name="Kuo A."/>
            <person name="Mondo S.J."/>
            <person name="Salamov A.A."/>
            <person name="Labutti K."/>
            <person name="Zhao Z."/>
            <person name="Chiniquy J."/>
            <person name="Barry K."/>
            <person name="Brewer H.M."/>
            <person name="Purvine S.O."/>
            <person name="Wright A.T."/>
            <person name="Boxma B."/>
            <person name="Van Alen T."/>
            <person name="Hackstein J.H."/>
            <person name="Baker S.E."/>
            <person name="Grigoriev I.V."/>
            <person name="O'Malley M.A."/>
        </authorList>
    </citation>
    <scope>NUCLEOTIDE SEQUENCE [LARGE SCALE GENOMIC DNA]</scope>
    <source>
        <strain evidence="4">finn</strain>
    </source>
</reference>
<keyword evidence="4" id="KW-1185">Reference proteome</keyword>
<organism evidence="3 4">
    <name type="scientific">Piromyces finnis</name>
    <dbReference type="NCBI Taxonomy" id="1754191"/>
    <lineage>
        <taxon>Eukaryota</taxon>
        <taxon>Fungi</taxon>
        <taxon>Fungi incertae sedis</taxon>
        <taxon>Chytridiomycota</taxon>
        <taxon>Chytridiomycota incertae sedis</taxon>
        <taxon>Neocallimastigomycetes</taxon>
        <taxon>Neocallimastigales</taxon>
        <taxon>Neocallimastigaceae</taxon>
        <taxon>Piromyces</taxon>
    </lineage>
</organism>
<dbReference type="STRING" id="1754191.A0A1Y1V215"/>
<dbReference type="Proteomes" id="UP000193719">
    <property type="component" value="Unassembled WGS sequence"/>
</dbReference>
<dbReference type="GO" id="GO:1990143">
    <property type="term" value="C:CoA-synthesizing protein complex"/>
    <property type="evidence" value="ECO:0007669"/>
    <property type="project" value="EnsemblFungi"/>
</dbReference>
<dbReference type="OrthoDB" id="70224at2759"/>
<protein>
    <submittedName>
        <fullName evidence="3">DFP-domain-containing protein</fullName>
    </submittedName>
</protein>
<evidence type="ECO:0000256" key="1">
    <source>
        <dbReference type="ARBA" id="ARBA00005703"/>
    </source>
</evidence>
<reference evidence="3 4" key="2">
    <citation type="submission" date="2016-08" db="EMBL/GenBank/DDBJ databases">
        <title>Pervasive Adenine N6-methylation of Active Genes in Fungi.</title>
        <authorList>
            <consortium name="DOE Joint Genome Institute"/>
            <person name="Mondo S.J."/>
            <person name="Dannebaum R.O."/>
            <person name="Kuo R.C."/>
            <person name="Labutti K."/>
            <person name="Haridas S."/>
            <person name="Kuo A."/>
            <person name="Salamov A."/>
            <person name="Ahrendt S.R."/>
            <person name="Lipzen A."/>
            <person name="Sullivan W."/>
            <person name="Andreopoulos W.B."/>
            <person name="Clum A."/>
            <person name="Lindquist E."/>
            <person name="Daum C."/>
            <person name="Ramamoorthy G.K."/>
            <person name="Gryganskyi A."/>
            <person name="Culley D."/>
            <person name="Magnuson J.K."/>
            <person name="James T.Y."/>
            <person name="O'Malley M.A."/>
            <person name="Stajich J.E."/>
            <person name="Spatafora J.W."/>
            <person name="Visel A."/>
            <person name="Grigoriev I.V."/>
        </authorList>
    </citation>
    <scope>NUCLEOTIDE SEQUENCE [LARGE SCALE GENOMIC DNA]</scope>
    <source>
        <strain evidence="4">finn</strain>
    </source>
</reference>
<dbReference type="EMBL" id="MCFH01000039">
    <property type="protein sequence ID" value="ORX45577.1"/>
    <property type="molecule type" value="Genomic_DNA"/>
</dbReference>
<accession>A0A1Y1V215</accession>
<dbReference type="Pfam" id="PF04127">
    <property type="entry name" value="DFP"/>
    <property type="match status" value="1"/>
</dbReference>
<comment type="similarity">
    <text evidence="1">Belongs to the PPC synthetase family.</text>
</comment>
<dbReference type="SUPFAM" id="SSF102645">
    <property type="entry name" value="CoaB-like"/>
    <property type="match status" value="1"/>
</dbReference>
<dbReference type="Gene3D" id="3.40.50.10300">
    <property type="entry name" value="CoaB-like"/>
    <property type="match status" value="1"/>
</dbReference>
<evidence type="ECO:0000313" key="4">
    <source>
        <dbReference type="Proteomes" id="UP000193719"/>
    </source>
</evidence>
<dbReference type="GO" id="GO:0004632">
    <property type="term" value="F:phosphopantothenate--cysteine ligase activity"/>
    <property type="evidence" value="ECO:0007669"/>
    <property type="project" value="EnsemblFungi"/>
</dbReference>
<dbReference type="PANTHER" id="PTHR12290">
    <property type="entry name" value="CORNICHON-RELATED"/>
    <property type="match status" value="1"/>
</dbReference>
<evidence type="ECO:0000313" key="3">
    <source>
        <dbReference type="EMBL" id="ORX45577.1"/>
    </source>
</evidence>
<dbReference type="InterPro" id="IPR007085">
    <property type="entry name" value="DNA/pantothenate-metab_flavo_C"/>
</dbReference>
<gene>
    <name evidence="3" type="ORF">BCR36DRAFT_405954</name>
</gene>